<evidence type="ECO:0000313" key="7">
    <source>
        <dbReference type="EMBL" id="UGX97105.1"/>
    </source>
</evidence>
<evidence type="ECO:0000256" key="1">
    <source>
        <dbReference type="ARBA" id="ARBA00022612"/>
    </source>
</evidence>
<dbReference type="GO" id="GO:0008233">
    <property type="term" value="F:peptidase activity"/>
    <property type="evidence" value="ECO:0007669"/>
    <property type="project" value="UniProtKB-KW"/>
</dbReference>
<reference evidence="7 8" key="1">
    <citation type="journal article" date="2017" name="Syst. Appl. Microbiol.">
        <title>Soybeans inoculated with root zone soils of Canadian native legumes harbour diverse and novel Bradyrhizobium spp. that possess agricultural potential.</title>
        <authorList>
            <person name="Bromfield E.S.P."/>
            <person name="Cloutier S."/>
            <person name="Tambong J.T."/>
            <person name="Tran Thi T.V."/>
        </authorList>
    </citation>
    <scope>NUCLEOTIDE SEQUENCE [LARGE SCALE GENOMIC DNA]</scope>
    <source>
        <strain evidence="7 8">323S2</strain>
    </source>
</reference>
<dbReference type="GO" id="GO:0006508">
    <property type="term" value="P:proteolysis"/>
    <property type="evidence" value="ECO:0007669"/>
    <property type="project" value="UniProtKB-KW"/>
</dbReference>
<keyword evidence="1" id="KW-1188">Viral release from host cell</keyword>
<reference evidence="7 8" key="3">
    <citation type="journal article" date="2022" name="Int. J. Syst. Evol. Microbiol.">
        <title>Strains of Bradyrhizobium barranii sp. nov. associated with legumes native to Canada are symbionts of soybeans and belong to different subspecies (subsp. barranii subsp. nov. and subsp. apii subsp. nov.) and symbiovars (sv. glycinearum and sv. septentrionale).</title>
        <authorList>
            <person name="Bromfield E.S.P."/>
            <person name="Cloutier S."/>
            <person name="Wasai-Hara S."/>
            <person name="Minamisawa K."/>
        </authorList>
    </citation>
    <scope>NUCLEOTIDE SEQUENCE [LARGE SCALE GENOMIC DNA]</scope>
    <source>
        <strain evidence="7 8">323S2</strain>
    </source>
</reference>
<evidence type="ECO:0000313" key="8">
    <source>
        <dbReference type="Proteomes" id="UP000564836"/>
    </source>
</evidence>
<proteinExistence type="predicted"/>
<gene>
    <name evidence="7" type="ORF">G6321_00019010</name>
    <name evidence="6" type="ORF">G6321_49185</name>
</gene>
<dbReference type="Proteomes" id="UP000564836">
    <property type="component" value="Chromosome"/>
</dbReference>
<keyword evidence="2 6" id="KW-0645">Protease</keyword>
<evidence type="ECO:0000259" key="5">
    <source>
        <dbReference type="Pfam" id="PF04586"/>
    </source>
</evidence>
<accession>A0A7Z0TS11</accession>
<evidence type="ECO:0000313" key="6">
    <source>
        <dbReference type="EMBL" id="NYY96108.1"/>
    </source>
</evidence>
<dbReference type="Pfam" id="PF04586">
    <property type="entry name" value="Peptidase_S78"/>
    <property type="match status" value="1"/>
</dbReference>
<dbReference type="EMBL" id="JACBFH010000001">
    <property type="protein sequence ID" value="NYY96108.1"/>
    <property type="molecule type" value="Genomic_DNA"/>
</dbReference>
<keyword evidence="3" id="KW-0378">Hydrolase</keyword>
<evidence type="ECO:0000256" key="2">
    <source>
        <dbReference type="ARBA" id="ARBA00022670"/>
    </source>
</evidence>
<feature type="region of interest" description="Disordered" evidence="4">
    <location>
        <begin position="217"/>
        <end position="255"/>
    </location>
</feature>
<sequence>MTIVIDPADLRSLERSEERAFRVDRGGAFNAILDLVDGQALDGQAIKFDVTFPYRGDLIMLRAGCFGDASNTRVGLWVDHDGAFEVASTDDAVELVIDDESVQFRLDLGSCKLGPVIARMCQSDNRSSVSVGADILAEHKETIGGERVRVVTRAKLKEISIVKEGAAGENAFAMVVDKTVTPKPVAGSRSMFFNASRTLSKVSRTVRKLKASLATTYGDREQRRPTRWPTLEESNRAQTAETERLQKQARASLFK</sequence>
<evidence type="ECO:0000256" key="3">
    <source>
        <dbReference type="ARBA" id="ARBA00022801"/>
    </source>
</evidence>
<organism evidence="6">
    <name type="scientific">Bradyrhizobium barranii subsp. barranii</name>
    <dbReference type="NCBI Taxonomy" id="2823807"/>
    <lineage>
        <taxon>Bacteria</taxon>
        <taxon>Pseudomonadati</taxon>
        <taxon>Pseudomonadota</taxon>
        <taxon>Alphaproteobacteria</taxon>
        <taxon>Hyphomicrobiales</taxon>
        <taxon>Nitrobacteraceae</taxon>
        <taxon>Bradyrhizobium</taxon>
        <taxon>Bradyrhizobium barranii</taxon>
    </lineage>
</organism>
<reference evidence="6" key="2">
    <citation type="submission" date="2020-06" db="EMBL/GenBank/DDBJ databases">
        <title>Whole Genome Sequence of Bradyrhizobium sp. Strain 323S2.</title>
        <authorList>
            <person name="Bromfield E.S.P."/>
        </authorList>
    </citation>
    <scope>NUCLEOTIDE SEQUENCE [LARGE SCALE GENOMIC DNA]</scope>
    <source>
        <strain evidence="6">323S2</strain>
    </source>
</reference>
<dbReference type="InterPro" id="IPR054613">
    <property type="entry name" value="Peptidase_S78_dom"/>
</dbReference>
<dbReference type="AlphaFoldDB" id="A0A7Z0TS11"/>
<evidence type="ECO:0000256" key="4">
    <source>
        <dbReference type="SAM" id="MobiDB-lite"/>
    </source>
</evidence>
<name>A0A7Z0TS11_9BRAD</name>
<dbReference type="RefSeq" id="WP_166342368.1">
    <property type="nucleotide sequence ID" value="NZ_CP088280.1"/>
</dbReference>
<feature type="domain" description="Prohead serine protease" evidence="5">
    <location>
        <begin position="40"/>
        <end position="170"/>
    </location>
</feature>
<protein>
    <submittedName>
        <fullName evidence="6">HK97 family phage prohead protease</fullName>
    </submittedName>
</protein>
<dbReference type="EMBL" id="CP088280">
    <property type="protein sequence ID" value="UGX97105.1"/>
    <property type="molecule type" value="Genomic_DNA"/>
</dbReference>